<protein>
    <submittedName>
        <fullName evidence="3">Alpha/beta hydrolase</fullName>
    </submittedName>
</protein>
<dbReference type="STRING" id="761804.BN000_05867"/>
<dbReference type="InterPro" id="IPR029058">
    <property type="entry name" value="AB_hydrolase_fold"/>
</dbReference>
<dbReference type="Proteomes" id="UP000199601">
    <property type="component" value="Unassembled WGS sequence"/>
</dbReference>
<dbReference type="InterPro" id="IPR050300">
    <property type="entry name" value="GDXG_lipolytic_enzyme"/>
</dbReference>
<dbReference type="OrthoDB" id="9803828at2"/>
<dbReference type="InterPro" id="IPR049492">
    <property type="entry name" value="BD-FAE-like_dom"/>
</dbReference>
<gene>
    <name evidence="3" type="ORF">BN000_05867</name>
</gene>
<accession>A0A0U1DYN2</accession>
<evidence type="ECO:0000313" key="3">
    <source>
        <dbReference type="EMBL" id="CQD23446.1"/>
    </source>
</evidence>
<dbReference type="GO" id="GO:0016787">
    <property type="term" value="F:hydrolase activity"/>
    <property type="evidence" value="ECO:0007669"/>
    <property type="project" value="UniProtKB-KW"/>
</dbReference>
<dbReference type="Gene3D" id="3.40.50.1820">
    <property type="entry name" value="alpha/beta hydrolase"/>
    <property type="match status" value="1"/>
</dbReference>
<keyword evidence="2 3" id="KW-0378">Hydrolase</keyword>
<dbReference type="AlphaFoldDB" id="A0A0U1DYN2"/>
<dbReference type="EMBL" id="CTEC01000006">
    <property type="protein sequence ID" value="CQD23446.1"/>
    <property type="molecule type" value="Genomic_DNA"/>
</dbReference>
<evidence type="ECO:0000256" key="2">
    <source>
        <dbReference type="ARBA" id="ARBA00022801"/>
    </source>
</evidence>
<dbReference type="FunFam" id="3.40.50.1820:FF:000135">
    <property type="entry name" value="Esterase lipC"/>
    <property type="match status" value="1"/>
</dbReference>
<dbReference type="Pfam" id="PF20434">
    <property type="entry name" value="BD-FAE"/>
    <property type="match status" value="1"/>
</dbReference>
<proteinExistence type="inferred from homology"/>
<evidence type="ECO:0000313" key="4">
    <source>
        <dbReference type="Proteomes" id="UP000199601"/>
    </source>
</evidence>
<dbReference type="SUPFAM" id="SSF53474">
    <property type="entry name" value="alpha/beta-Hydrolases"/>
    <property type="match status" value="1"/>
</dbReference>
<keyword evidence="4" id="KW-1185">Reference proteome</keyword>
<evidence type="ECO:0000256" key="1">
    <source>
        <dbReference type="ARBA" id="ARBA00010515"/>
    </source>
</evidence>
<reference evidence="4" key="1">
    <citation type="submission" date="2015-03" db="EMBL/GenBank/DDBJ databases">
        <authorList>
            <person name="Urmite Genomes"/>
        </authorList>
    </citation>
    <scope>NUCLEOTIDE SEQUENCE [LARGE SCALE GENOMIC DNA]</scope>
    <source>
        <strain evidence="4">CSUR P1344</strain>
    </source>
</reference>
<organism evidence="3 4">
    <name type="scientific">Mycobacterium europaeum</name>
    <dbReference type="NCBI Taxonomy" id="761804"/>
    <lineage>
        <taxon>Bacteria</taxon>
        <taxon>Bacillati</taxon>
        <taxon>Actinomycetota</taxon>
        <taxon>Actinomycetes</taxon>
        <taxon>Mycobacteriales</taxon>
        <taxon>Mycobacteriaceae</taxon>
        <taxon>Mycobacterium</taxon>
        <taxon>Mycobacterium simiae complex</taxon>
    </lineage>
</organism>
<dbReference type="RefSeq" id="WP_085243142.1">
    <property type="nucleotide sequence ID" value="NZ_CTEC01000006.1"/>
</dbReference>
<comment type="similarity">
    <text evidence="1">Belongs to the 'GDXG' lipolytic enzyme family.</text>
</comment>
<dbReference type="PANTHER" id="PTHR48081:SF33">
    <property type="entry name" value="KYNURENINE FORMAMIDASE"/>
    <property type="match status" value="1"/>
</dbReference>
<name>A0A0U1DYN2_9MYCO</name>
<dbReference type="PANTHER" id="PTHR48081">
    <property type="entry name" value="AB HYDROLASE SUPERFAMILY PROTEIN C4A8.06C"/>
    <property type="match status" value="1"/>
</dbReference>
<sequence precursor="true">MRRLSRRLVRPRPLARAALELANAANGLRPLARKGYSTVLVFWFGWPTSEVPGIYFSVSLLDALRRARRGHFAGRRGKAALAMTAASWVILGVIRYRGVTTPGPVLEAGLREQLGHDYAEAVSKLPHAKPTRSGRRSLPLGNTVARRRYVEKTNVVSYGPNGRANLADIWRRRDLPRDAKAPVLLQVPGGAWMIGMRRPQAYPLMSHLAARGWVCVSIGYRVSPRHTWPDHIVDVKRALAWVKENIADYGGDPDFVAVTGGSAGGHLCALAALTPNDPSFQPGFEDADTAVAAAVPIYGRYDWFSTEGEGRPEFVSLLEKFVVKRGFKSHRDVYVDASPIRRLRADAPPFFVLHGRDDSLIPVGEAQEFIEELRAVSKSPVAYAELPSAQHAFDIFSSPRAHRAAEAVAQFLSWVYATNPPDRD</sequence>